<feature type="non-terminal residue" evidence="10">
    <location>
        <position position="53"/>
    </location>
</feature>
<keyword evidence="11" id="KW-1185">Reference proteome</keyword>
<dbReference type="EMBL" id="ML992509">
    <property type="protein sequence ID" value="KAF2222030.1"/>
    <property type="molecule type" value="Genomic_DNA"/>
</dbReference>
<dbReference type="InterPro" id="IPR019787">
    <property type="entry name" value="Znf_PHD-finger"/>
</dbReference>
<comment type="subcellular location">
    <subcellularLocation>
        <location evidence="1">Nucleus</location>
    </subcellularLocation>
</comment>
<dbReference type="OrthoDB" id="5411773at2759"/>
<dbReference type="PROSITE" id="PS50016">
    <property type="entry name" value="ZF_PHD_2"/>
    <property type="match status" value="1"/>
</dbReference>
<evidence type="ECO:0000256" key="2">
    <source>
        <dbReference type="ARBA" id="ARBA00010210"/>
    </source>
</evidence>
<feature type="domain" description="PHD-type" evidence="9">
    <location>
        <begin position="5"/>
        <end position="53"/>
    </location>
</feature>
<dbReference type="Proteomes" id="UP000799538">
    <property type="component" value="Unassembled WGS sequence"/>
</dbReference>
<dbReference type="GO" id="GO:0000785">
    <property type="term" value="C:chromatin"/>
    <property type="evidence" value="ECO:0007669"/>
    <property type="project" value="UniProtKB-ARBA"/>
</dbReference>
<accession>A0A6A6G9I0</accession>
<dbReference type="InterPro" id="IPR028651">
    <property type="entry name" value="ING_fam"/>
</dbReference>
<dbReference type="InterPro" id="IPR059153">
    <property type="entry name" value="NSD_PHD-1st"/>
</dbReference>
<evidence type="ECO:0000256" key="3">
    <source>
        <dbReference type="ARBA" id="ARBA00022723"/>
    </source>
</evidence>
<protein>
    <recommendedName>
        <fullName evidence="9">PHD-type domain-containing protein</fullName>
    </recommendedName>
</protein>
<feature type="binding site" evidence="7">
    <location>
        <position position="50"/>
    </location>
    <ligand>
        <name>Zn(2+)</name>
        <dbReference type="ChEBI" id="CHEBI:29105"/>
        <label>2</label>
    </ligand>
</feature>
<evidence type="ECO:0000256" key="5">
    <source>
        <dbReference type="ARBA" id="ARBA00022833"/>
    </source>
</evidence>
<evidence type="ECO:0000313" key="11">
    <source>
        <dbReference type="Proteomes" id="UP000799538"/>
    </source>
</evidence>
<feature type="binding site" evidence="7">
    <location>
        <position position="8"/>
    </location>
    <ligand>
        <name>Zn(2+)</name>
        <dbReference type="ChEBI" id="CHEBI:29105"/>
        <label>1</label>
    </ligand>
</feature>
<evidence type="ECO:0000256" key="8">
    <source>
        <dbReference type="PROSITE-ProRule" id="PRU00146"/>
    </source>
</evidence>
<dbReference type="SMART" id="SM00249">
    <property type="entry name" value="PHD"/>
    <property type="match status" value="1"/>
</dbReference>
<keyword evidence="4 8" id="KW-0863">Zinc-finger</keyword>
<keyword evidence="6" id="KW-0539">Nucleus</keyword>
<evidence type="ECO:0000256" key="7">
    <source>
        <dbReference type="PIRSR" id="PIRSR628651-51"/>
    </source>
</evidence>
<evidence type="ECO:0000256" key="6">
    <source>
        <dbReference type="ARBA" id="ARBA00023242"/>
    </source>
</evidence>
<sequence length="53" mass="6140">DPDEPKYCYCGRGSYGTMIGCEGSNCKYEWFHLECTGLKEVPDDDVKWYCEDC</sequence>
<comment type="similarity">
    <text evidence="2">Belongs to the ING family.</text>
</comment>
<feature type="binding site" evidence="7">
    <location>
        <position position="32"/>
    </location>
    <ligand>
        <name>Zn(2+)</name>
        <dbReference type="ChEBI" id="CHEBI:29105"/>
        <label>1</label>
    </ligand>
</feature>
<feature type="binding site" evidence="7">
    <location>
        <position position="35"/>
    </location>
    <ligand>
        <name>Zn(2+)</name>
        <dbReference type="ChEBI" id="CHEBI:29105"/>
        <label>1</label>
    </ligand>
</feature>
<feature type="binding site" evidence="7">
    <location>
        <position position="26"/>
    </location>
    <ligand>
        <name>Zn(2+)</name>
        <dbReference type="ChEBI" id="CHEBI:29105"/>
        <label>2</label>
    </ligand>
</feature>
<dbReference type="Gene3D" id="3.30.40.10">
    <property type="entry name" value="Zinc/RING finger domain, C3HC4 (zinc finger)"/>
    <property type="match status" value="1"/>
</dbReference>
<feature type="binding site" evidence="7">
    <location>
        <position position="21"/>
    </location>
    <ligand>
        <name>Zn(2+)</name>
        <dbReference type="ChEBI" id="CHEBI:29105"/>
        <label>2</label>
    </ligand>
</feature>
<feature type="binding site" evidence="7">
    <location>
        <position position="10"/>
    </location>
    <ligand>
        <name>Zn(2+)</name>
        <dbReference type="ChEBI" id="CHEBI:29105"/>
        <label>1</label>
    </ligand>
</feature>
<reference evidence="11" key="1">
    <citation type="journal article" date="2020" name="Stud. Mycol.">
        <title>101 Dothideomycetes genomes: A test case for predicting lifestyles and emergence of pathogens.</title>
        <authorList>
            <person name="Haridas S."/>
            <person name="Albert R."/>
            <person name="Binder M."/>
            <person name="Bloem J."/>
            <person name="LaButti K."/>
            <person name="Salamov A."/>
            <person name="Andreopoulos B."/>
            <person name="Baker S."/>
            <person name="Barry K."/>
            <person name="Bills G."/>
            <person name="Bluhm B."/>
            <person name="Cannon C."/>
            <person name="Castanera R."/>
            <person name="Culley D."/>
            <person name="Daum C."/>
            <person name="Ezra D."/>
            <person name="Gonzalez J."/>
            <person name="Henrissat B."/>
            <person name="Kuo A."/>
            <person name="Liang C."/>
            <person name="Lipzen A."/>
            <person name="Lutzoni F."/>
            <person name="Magnuson J."/>
            <person name="Mondo S."/>
            <person name="Nolan M."/>
            <person name="Ohm R."/>
            <person name="Pangilinan J."/>
            <person name="Park H.-J."/>
            <person name="Ramirez L."/>
            <person name="Alfaro M."/>
            <person name="Sun H."/>
            <person name="Tritt A."/>
            <person name="Yoshinaga Y."/>
            <person name="Zwiers L.-H."/>
            <person name="Turgeon B."/>
            <person name="Goodwin S."/>
            <person name="Spatafora J."/>
            <person name="Crous P."/>
            <person name="Grigoriev I."/>
        </authorList>
    </citation>
    <scope>NUCLEOTIDE SEQUENCE [LARGE SCALE GENOMIC DNA]</scope>
    <source>
        <strain evidence="11">CECT 20119</strain>
    </source>
</reference>
<evidence type="ECO:0000313" key="10">
    <source>
        <dbReference type="EMBL" id="KAF2222030.1"/>
    </source>
</evidence>
<proteinExistence type="inferred from homology"/>
<dbReference type="PROSITE" id="PS01359">
    <property type="entry name" value="ZF_PHD_1"/>
    <property type="match status" value="1"/>
</dbReference>
<name>A0A6A6G9I0_9PEZI</name>
<dbReference type="AlphaFoldDB" id="A0A6A6G9I0"/>
<dbReference type="InterPro" id="IPR001965">
    <property type="entry name" value="Znf_PHD"/>
</dbReference>
<dbReference type="Pfam" id="PF23011">
    <property type="entry name" value="PHD-1st_NSD"/>
    <property type="match status" value="1"/>
</dbReference>
<keyword evidence="5 7" id="KW-0862">Zinc</keyword>
<dbReference type="SUPFAM" id="SSF57903">
    <property type="entry name" value="FYVE/PHD zinc finger"/>
    <property type="match status" value="1"/>
</dbReference>
<dbReference type="InterPro" id="IPR019786">
    <property type="entry name" value="Zinc_finger_PHD-type_CS"/>
</dbReference>
<feature type="non-terminal residue" evidence="10">
    <location>
        <position position="1"/>
    </location>
</feature>
<keyword evidence="3 7" id="KW-0479">Metal-binding</keyword>
<evidence type="ECO:0000256" key="4">
    <source>
        <dbReference type="ARBA" id="ARBA00022771"/>
    </source>
</evidence>
<dbReference type="InterPro" id="IPR013083">
    <property type="entry name" value="Znf_RING/FYVE/PHD"/>
</dbReference>
<dbReference type="GO" id="GO:0005634">
    <property type="term" value="C:nucleus"/>
    <property type="evidence" value="ECO:0007669"/>
    <property type="project" value="UniProtKB-SubCell"/>
</dbReference>
<evidence type="ECO:0000256" key="1">
    <source>
        <dbReference type="ARBA" id="ARBA00004123"/>
    </source>
</evidence>
<dbReference type="InterPro" id="IPR011011">
    <property type="entry name" value="Znf_FYVE_PHD"/>
</dbReference>
<organism evidence="10 11">
    <name type="scientific">Elsinoe ampelina</name>
    <dbReference type="NCBI Taxonomy" id="302913"/>
    <lineage>
        <taxon>Eukaryota</taxon>
        <taxon>Fungi</taxon>
        <taxon>Dikarya</taxon>
        <taxon>Ascomycota</taxon>
        <taxon>Pezizomycotina</taxon>
        <taxon>Dothideomycetes</taxon>
        <taxon>Dothideomycetidae</taxon>
        <taxon>Myriangiales</taxon>
        <taxon>Elsinoaceae</taxon>
        <taxon>Elsinoe</taxon>
    </lineage>
</organism>
<dbReference type="GO" id="GO:0008270">
    <property type="term" value="F:zinc ion binding"/>
    <property type="evidence" value="ECO:0007669"/>
    <property type="project" value="UniProtKB-KW"/>
</dbReference>
<dbReference type="PANTHER" id="PTHR10333">
    <property type="entry name" value="INHIBITOR OF GROWTH PROTEIN"/>
    <property type="match status" value="1"/>
</dbReference>
<gene>
    <name evidence="10" type="ORF">BDZ85DRAFT_183862</name>
</gene>
<feature type="binding site" evidence="7">
    <location>
        <position position="53"/>
    </location>
    <ligand>
        <name>Zn(2+)</name>
        <dbReference type="ChEBI" id="CHEBI:29105"/>
        <label>2</label>
    </ligand>
</feature>
<evidence type="ECO:0000259" key="9">
    <source>
        <dbReference type="PROSITE" id="PS50016"/>
    </source>
</evidence>